<sequence length="436" mass="44844">MAGSRTVRLQLTIFAVVAAITVSVVALRYAQVLQLVGWGRYEVTTTLPRTGGLSGISLVTYRGVTVGKVRGIDLGGHGVVVRMSVDRSADVPSDVVARVHSMNAIGEQFVDLAPPTDAKGRPGLLEAGDVVPAAPDAVPIEAGAVLADANALIESVDPKQLSRTVDEVAAAFGGREDDIGTLIDSGSALMTTATDNLDVTKALIDNLGPVLATQLAIAPDVVATSKNLALLTRTLKLSDGDLRALIAQGPAVIDELSDVVQGLHPTLPLVLANLGSTGQVLTVYDAGVRQLLVLLPATYASLLSTGSGPGKLGGNLNFRLNIQDPKGCRKGFVKPHRPGSDTSTPKSIADAWCKEPATSQLAVRGARNSPCPNGDGRSATAAGCGLVFKAPAKVTTTRYDPATGDYVGAGGTRYRISAPQGGGRPDAADLLTALSR</sequence>
<dbReference type="InterPro" id="IPR005693">
    <property type="entry name" value="Mce"/>
</dbReference>
<keyword evidence="4" id="KW-1185">Reference proteome</keyword>
<dbReference type="NCBIfam" id="TIGR00996">
    <property type="entry name" value="Mtu_fam_mce"/>
    <property type="match status" value="1"/>
</dbReference>
<dbReference type="RefSeq" id="WP_398284302.1">
    <property type="nucleotide sequence ID" value="NZ_JBITLV010000009.1"/>
</dbReference>
<reference evidence="3 4" key="1">
    <citation type="submission" date="2024-10" db="EMBL/GenBank/DDBJ databases">
        <title>The Natural Products Discovery Center: Release of the First 8490 Sequenced Strains for Exploring Actinobacteria Biosynthetic Diversity.</title>
        <authorList>
            <person name="Kalkreuter E."/>
            <person name="Kautsar S.A."/>
            <person name="Yang D."/>
            <person name="Bader C.D."/>
            <person name="Teijaro C.N."/>
            <person name="Fluegel L."/>
            <person name="Davis C.M."/>
            <person name="Simpson J.R."/>
            <person name="Lauterbach L."/>
            <person name="Steele A.D."/>
            <person name="Gui C."/>
            <person name="Meng S."/>
            <person name="Li G."/>
            <person name="Viehrig K."/>
            <person name="Ye F."/>
            <person name="Su P."/>
            <person name="Kiefer A.F."/>
            <person name="Nichols A."/>
            <person name="Cepeda A.J."/>
            <person name="Yan W."/>
            <person name="Fan B."/>
            <person name="Jiang Y."/>
            <person name="Adhikari A."/>
            <person name="Zheng C.-J."/>
            <person name="Schuster L."/>
            <person name="Cowan T.M."/>
            <person name="Smanski M.J."/>
            <person name="Chevrette M.G."/>
            <person name="De Carvalho L.P.S."/>
            <person name="Shen B."/>
        </authorList>
    </citation>
    <scope>NUCLEOTIDE SEQUENCE [LARGE SCALE GENOMIC DNA]</scope>
    <source>
        <strain evidence="3 4">NPDC049639</strain>
    </source>
</reference>
<evidence type="ECO:0000313" key="4">
    <source>
        <dbReference type="Proteomes" id="UP001612915"/>
    </source>
</evidence>
<dbReference type="Proteomes" id="UP001612915">
    <property type="component" value="Unassembled WGS sequence"/>
</dbReference>
<dbReference type="Pfam" id="PF02470">
    <property type="entry name" value="MlaD"/>
    <property type="match status" value="1"/>
</dbReference>
<dbReference type="InterPro" id="IPR052336">
    <property type="entry name" value="MlaD_Phospholipid_Transporter"/>
</dbReference>
<gene>
    <name evidence="3" type="ORF">ACIB24_21735</name>
</gene>
<dbReference type="PANTHER" id="PTHR33371">
    <property type="entry name" value="INTERMEMBRANE PHOSPHOLIPID TRANSPORT SYSTEM BINDING PROTEIN MLAD-RELATED"/>
    <property type="match status" value="1"/>
</dbReference>
<name>A0ABW8AUE1_9ACTN</name>
<organism evidence="3 4">
    <name type="scientific">Spongisporangium articulatum</name>
    <dbReference type="NCBI Taxonomy" id="3362603"/>
    <lineage>
        <taxon>Bacteria</taxon>
        <taxon>Bacillati</taxon>
        <taxon>Actinomycetota</taxon>
        <taxon>Actinomycetes</taxon>
        <taxon>Kineosporiales</taxon>
        <taxon>Kineosporiaceae</taxon>
        <taxon>Spongisporangium</taxon>
    </lineage>
</organism>
<accession>A0ABW8AUE1</accession>
<dbReference type="InterPro" id="IPR003399">
    <property type="entry name" value="Mce/MlaD"/>
</dbReference>
<protein>
    <submittedName>
        <fullName evidence="3">MCE family protein</fullName>
    </submittedName>
</protein>
<feature type="domain" description="Mce/MlaD" evidence="1">
    <location>
        <begin position="41"/>
        <end position="115"/>
    </location>
</feature>
<dbReference type="EMBL" id="JBITLV010000009">
    <property type="protein sequence ID" value="MFI7589698.1"/>
    <property type="molecule type" value="Genomic_DNA"/>
</dbReference>
<dbReference type="PANTHER" id="PTHR33371:SF16">
    <property type="entry name" value="MCE-FAMILY PROTEIN MCE3F"/>
    <property type="match status" value="1"/>
</dbReference>
<dbReference type="Pfam" id="PF11887">
    <property type="entry name" value="Mce4_CUP1"/>
    <property type="match status" value="1"/>
</dbReference>
<proteinExistence type="predicted"/>
<evidence type="ECO:0000259" key="1">
    <source>
        <dbReference type="Pfam" id="PF02470"/>
    </source>
</evidence>
<comment type="caution">
    <text evidence="3">The sequence shown here is derived from an EMBL/GenBank/DDBJ whole genome shotgun (WGS) entry which is preliminary data.</text>
</comment>
<dbReference type="InterPro" id="IPR024516">
    <property type="entry name" value="Mce_C"/>
</dbReference>
<evidence type="ECO:0000259" key="2">
    <source>
        <dbReference type="Pfam" id="PF11887"/>
    </source>
</evidence>
<feature type="domain" description="Mammalian cell entry C-terminal" evidence="2">
    <location>
        <begin position="125"/>
        <end position="292"/>
    </location>
</feature>
<evidence type="ECO:0000313" key="3">
    <source>
        <dbReference type="EMBL" id="MFI7589698.1"/>
    </source>
</evidence>